<dbReference type="AlphaFoldDB" id="A0A7M7H7E8"/>
<dbReference type="EnsemblMetazoa" id="XM_032598904">
    <property type="protein sequence ID" value="XP_032454795"/>
    <property type="gene ID" value="LOC100122549"/>
</dbReference>
<dbReference type="SMART" id="SM00636">
    <property type="entry name" value="Glyco_18"/>
    <property type="match status" value="1"/>
</dbReference>
<dbReference type="GO" id="GO:0000272">
    <property type="term" value="P:polysaccharide catabolic process"/>
    <property type="evidence" value="ECO:0007669"/>
    <property type="project" value="UniProtKB-KW"/>
</dbReference>
<dbReference type="Gene3D" id="3.10.50.10">
    <property type="match status" value="1"/>
</dbReference>
<organism evidence="17 18">
    <name type="scientific">Nasonia vitripennis</name>
    <name type="common">Parasitic wasp</name>
    <dbReference type="NCBI Taxonomy" id="7425"/>
    <lineage>
        <taxon>Eukaryota</taxon>
        <taxon>Metazoa</taxon>
        <taxon>Ecdysozoa</taxon>
        <taxon>Arthropoda</taxon>
        <taxon>Hexapoda</taxon>
        <taxon>Insecta</taxon>
        <taxon>Pterygota</taxon>
        <taxon>Neoptera</taxon>
        <taxon>Endopterygota</taxon>
        <taxon>Hymenoptera</taxon>
        <taxon>Apocrita</taxon>
        <taxon>Proctotrupomorpha</taxon>
        <taxon>Chalcidoidea</taxon>
        <taxon>Pteromalidae</taxon>
        <taxon>Pteromalinae</taxon>
        <taxon>Nasonia</taxon>
    </lineage>
</organism>
<evidence type="ECO:0000256" key="12">
    <source>
        <dbReference type="RuleBase" id="RU000489"/>
    </source>
</evidence>
<keyword evidence="11" id="KW-0624">Polysaccharide degradation</keyword>
<dbReference type="SUPFAM" id="SSF51445">
    <property type="entry name" value="(Trans)glycosidases"/>
    <property type="match status" value="1"/>
</dbReference>
<dbReference type="GO" id="GO:0008843">
    <property type="term" value="F:endochitinase activity"/>
    <property type="evidence" value="ECO:0007669"/>
    <property type="project" value="UniProtKB-EC"/>
</dbReference>
<proteinExistence type="inferred from homology"/>
<name>A0A7M7H7E8_NASVI</name>
<dbReference type="InterPro" id="IPR029070">
    <property type="entry name" value="Chitinase_insertion_sf"/>
</dbReference>
<dbReference type="PANTHER" id="PTHR11177">
    <property type="entry name" value="CHITINASE"/>
    <property type="match status" value="1"/>
</dbReference>
<dbReference type="FunFam" id="3.10.50.10:FF:000004">
    <property type="entry name" value="Chitinase 5"/>
    <property type="match status" value="1"/>
</dbReference>
<dbReference type="InterPro" id="IPR050314">
    <property type="entry name" value="Glycosyl_Hydrlase_18"/>
</dbReference>
<evidence type="ECO:0000256" key="10">
    <source>
        <dbReference type="ARBA" id="ARBA00023295"/>
    </source>
</evidence>
<dbReference type="Pfam" id="PF01607">
    <property type="entry name" value="CBM_14"/>
    <property type="match status" value="1"/>
</dbReference>
<evidence type="ECO:0000256" key="5">
    <source>
        <dbReference type="ARBA" id="ARBA00022729"/>
    </source>
</evidence>
<dbReference type="SUPFAM" id="SSF57625">
    <property type="entry name" value="Invertebrate chitin-binding proteins"/>
    <property type="match status" value="1"/>
</dbReference>
<dbReference type="SUPFAM" id="SSF54556">
    <property type="entry name" value="Chitinase insertion domain"/>
    <property type="match status" value="1"/>
</dbReference>
<dbReference type="EC" id="3.2.1.14" evidence="3"/>
<dbReference type="PROSITE" id="PS50940">
    <property type="entry name" value="CHIT_BIND_II"/>
    <property type="match status" value="1"/>
</dbReference>
<comment type="similarity">
    <text evidence="2">Belongs to the glycosyl hydrolase 18 family. Chitinase class II subfamily.</text>
</comment>
<keyword evidence="5 14" id="KW-0732">Signal</keyword>
<dbReference type="Gene3D" id="2.170.140.10">
    <property type="entry name" value="Chitin binding domain"/>
    <property type="match status" value="1"/>
</dbReference>
<keyword evidence="18" id="KW-1185">Reference proteome</keyword>
<dbReference type="PROSITE" id="PS51910">
    <property type="entry name" value="GH18_2"/>
    <property type="match status" value="1"/>
</dbReference>
<dbReference type="FunCoup" id="A0A7M7H7E8">
    <property type="interactions" value="37"/>
</dbReference>
<evidence type="ECO:0000256" key="8">
    <source>
        <dbReference type="ARBA" id="ARBA00023157"/>
    </source>
</evidence>
<evidence type="ECO:0000256" key="13">
    <source>
        <dbReference type="SAM" id="MobiDB-lite"/>
    </source>
</evidence>
<reference evidence="17" key="1">
    <citation type="submission" date="2021-01" db="UniProtKB">
        <authorList>
            <consortium name="EnsemblMetazoa"/>
        </authorList>
    </citation>
    <scope>IDENTIFICATION</scope>
</reference>
<dbReference type="Pfam" id="PF00704">
    <property type="entry name" value="Glyco_hydro_18"/>
    <property type="match status" value="1"/>
</dbReference>
<dbReference type="SMR" id="A0A7M7H7E8"/>
<dbReference type="PROSITE" id="PS01095">
    <property type="entry name" value="GH18_1"/>
    <property type="match status" value="1"/>
</dbReference>
<feature type="compositionally biased region" description="Low complexity" evidence="13">
    <location>
        <begin position="391"/>
        <end position="445"/>
    </location>
</feature>
<protein>
    <recommendedName>
        <fullName evidence="3">chitinase</fullName>
        <ecNumber evidence="3">3.2.1.14</ecNumber>
    </recommendedName>
</protein>
<feature type="region of interest" description="Disordered" evidence="13">
    <location>
        <begin position="386"/>
        <end position="451"/>
    </location>
</feature>
<keyword evidence="8" id="KW-1015">Disulfide bond</keyword>
<dbReference type="InterPro" id="IPR001579">
    <property type="entry name" value="Glyco_hydro_18_chit_AS"/>
</dbReference>
<evidence type="ECO:0000256" key="9">
    <source>
        <dbReference type="ARBA" id="ARBA00023277"/>
    </source>
</evidence>
<evidence type="ECO:0000256" key="6">
    <source>
        <dbReference type="ARBA" id="ARBA00022801"/>
    </source>
</evidence>
<dbReference type="CDD" id="cd02872">
    <property type="entry name" value="GH18_chitolectin_chitotriosidase"/>
    <property type="match status" value="1"/>
</dbReference>
<dbReference type="InterPro" id="IPR017853">
    <property type="entry name" value="GH"/>
</dbReference>
<dbReference type="InterPro" id="IPR001223">
    <property type="entry name" value="Glyco_hydro18_cat"/>
</dbReference>
<dbReference type="Gene3D" id="3.20.20.80">
    <property type="entry name" value="Glycosidases"/>
    <property type="match status" value="1"/>
</dbReference>
<dbReference type="GO" id="GO:0005576">
    <property type="term" value="C:extracellular region"/>
    <property type="evidence" value="ECO:0007669"/>
    <property type="project" value="InterPro"/>
</dbReference>
<evidence type="ECO:0000259" key="16">
    <source>
        <dbReference type="PROSITE" id="PS51910"/>
    </source>
</evidence>
<dbReference type="GeneID" id="100122549"/>
<dbReference type="RefSeq" id="XP_008210082.1">
    <property type="nucleotide sequence ID" value="XM_008211860.3"/>
</dbReference>
<evidence type="ECO:0000256" key="1">
    <source>
        <dbReference type="ARBA" id="ARBA00000822"/>
    </source>
</evidence>
<evidence type="ECO:0000313" key="18">
    <source>
        <dbReference type="Proteomes" id="UP000002358"/>
    </source>
</evidence>
<accession>A0A7M7H7E8</accession>
<dbReference type="InterPro" id="IPR036508">
    <property type="entry name" value="Chitin-bd_dom_sf"/>
</dbReference>
<dbReference type="InterPro" id="IPR002557">
    <property type="entry name" value="Chitin-bd_dom"/>
</dbReference>
<dbReference type="OrthoDB" id="73875at2759"/>
<keyword evidence="10 12" id="KW-0326">Glycosidase</keyword>
<evidence type="ECO:0000256" key="11">
    <source>
        <dbReference type="ARBA" id="ARBA00023326"/>
    </source>
</evidence>
<dbReference type="PANTHER" id="PTHR11177:SF360">
    <property type="entry name" value="CHITINASE 4-RELATED"/>
    <property type="match status" value="1"/>
</dbReference>
<sequence>MRAIAIVLAALLAMATASSDKKVVCYFGSWAVYRPGNGQIDISDIDPTLCTHLIYSFVGLGEDGSVNNLDAWNDLPSGKDSFGRFNALRQNSPDTKTMVAIGGWKEGSAKYSRVAANPNLRKRFVENVVAFVKKYNFDGFDVDWEYPAQRDGSPADKQNYVQLLKELRQRFDQEGLILSAAVGAAEGSASQSYDIAGISKHLDFINLMAYDLHGSWDHKTGINAPTYGSDTLNIQAVINYWLQQGAPSEKLVLGVPFYGRGFTLANSHMNGIGAPTNGPSRAGPYTQEPGMLGYNEICEKFLNENWHVEYDQEQQVPYAVSENQWVGYDDERSLTEKAGLVNKLNLGGMMAWSIETDDFKGVCGEKFPLLKTINYALRNGVVSSPKQALKQQQEPQEPTYQEPEQPSYQEPSYQEPSYQEPSYQEPSYQEPRYQEPEQPAQQPNPTGVCKTEGYARDPQQCNVFYYCQAFNGEFITSQFVCPGQLVFDLKTNVCNYKKFVSCF</sequence>
<dbReference type="InterPro" id="IPR011583">
    <property type="entry name" value="Chitinase_II/V-like_cat"/>
</dbReference>
<dbReference type="GO" id="GO:0006032">
    <property type="term" value="P:chitin catabolic process"/>
    <property type="evidence" value="ECO:0007669"/>
    <property type="project" value="UniProtKB-KW"/>
</dbReference>
<dbReference type="Proteomes" id="UP000002358">
    <property type="component" value="Chromosome 4"/>
</dbReference>
<feature type="signal peptide" evidence="14">
    <location>
        <begin position="1"/>
        <end position="19"/>
    </location>
</feature>
<keyword evidence="9" id="KW-0119">Carbohydrate metabolism</keyword>
<dbReference type="GO" id="GO:0008061">
    <property type="term" value="F:chitin binding"/>
    <property type="evidence" value="ECO:0007669"/>
    <property type="project" value="UniProtKB-KW"/>
</dbReference>
<dbReference type="KEGG" id="nvi:100122549"/>
<evidence type="ECO:0000256" key="4">
    <source>
        <dbReference type="ARBA" id="ARBA00022669"/>
    </source>
</evidence>
<keyword evidence="6 12" id="KW-0378">Hydrolase</keyword>
<evidence type="ECO:0000256" key="14">
    <source>
        <dbReference type="SAM" id="SignalP"/>
    </source>
</evidence>
<feature type="chain" id="PRO_5036207093" description="chitinase" evidence="14">
    <location>
        <begin position="20"/>
        <end position="503"/>
    </location>
</feature>
<feature type="domain" description="GH18" evidence="16">
    <location>
        <begin position="21"/>
        <end position="380"/>
    </location>
</feature>
<evidence type="ECO:0000259" key="15">
    <source>
        <dbReference type="PROSITE" id="PS50940"/>
    </source>
</evidence>
<dbReference type="SMART" id="SM00494">
    <property type="entry name" value="ChtBD2"/>
    <property type="match status" value="1"/>
</dbReference>
<evidence type="ECO:0000256" key="2">
    <source>
        <dbReference type="ARBA" id="ARBA00009121"/>
    </source>
</evidence>
<feature type="domain" description="Chitin-binding type-2" evidence="15">
    <location>
        <begin position="446"/>
        <end position="503"/>
    </location>
</feature>
<dbReference type="InParanoid" id="A0A7M7H7E8"/>
<dbReference type="RefSeq" id="XP_032454795.1">
    <property type="nucleotide sequence ID" value="XM_032598904.1"/>
</dbReference>
<evidence type="ECO:0000256" key="7">
    <source>
        <dbReference type="ARBA" id="ARBA00023024"/>
    </source>
</evidence>
<dbReference type="EnsemblMetazoa" id="XM_008211860">
    <property type="protein sequence ID" value="XP_008210082"/>
    <property type="gene ID" value="LOC100122549"/>
</dbReference>
<keyword evidence="4" id="KW-0147">Chitin-binding</keyword>
<evidence type="ECO:0000256" key="3">
    <source>
        <dbReference type="ARBA" id="ARBA00012729"/>
    </source>
</evidence>
<comment type="catalytic activity">
    <reaction evidence="1">
        <text>Random endo-hydrolysis of N-acetyl-beta-D-glucosaminide (1-&gt;4)-beta-linkages in chitin and chitodextrins.</text>
        <dbReference type="EC" id="3.2.1.14"/>
    </reaction>
</comment>
<evidence type="ECO:0000313" key="17">
    <source>
        <dbReference type="EnsemblMetazoa" id="XP_008210082"/>
    </source>
</evidence>
<keyword evidence="7" id="KW-0146">Chitin degradation</keyword>